<dbReference type="Pfam" id="PF00082">
    <property type="entry name" value="Peptidase_S8"/>
    <property type="match status" value="1"/>
</dbReference>
<dbReference type="PROSITE" id="PS51892">
    <property type="entry name" value="SUBTILASE"/>
    <property type="match status" value="1"/>
</dbReference>
<dbReference type="CDD" id="cd04077">
    <property type="entry name" value="Peptidases_S8_PCSK9_ProteinaseK_like"/>
    <property type="match status" value="1"/>
</dbReference>
<dbReference type="GO" id="GO:0004252">
    <property type="term" value="F:serine-type endopeptidase activity"/>
    <property type="evidence" value="ECO:0007669"/>
    <property type="project" value="UniProtKB-UniRule"/>
</dbReference>
<evidence type="ECO:0000256" key="3">
    <source>
        <dbReference type="ARBA" id="ARBA00022801"/>
    </source>
</evidence>
<evidence type="ECO:0000256" key="5">
    <source>
        <dbReference type="PROSITE-ProRule" id="PRU01240"/>
    </source>
</evidence>
<comment type="similarity">
    <text evidence="1 5">Belongs to the peptidase S8 family.</text>
</comment>
<evidence type="ECO:0000256" key="2">
    <source>
        <dbReference type="ARBA" id="ARBA00022670"/>
    </source>
</evidence>
<dbReference type="PROSITE" id="PS00137">
    <property type="entry name" value="SUBTILASE_HIS"/>
    <property type="match status" value="1"/>
</dbReference>
<organism evidence="9 10">
    <name type="scientific">Crepidotus variabilis</name>
    <dbReference type="NCBI Taxonomy" id="179855"/>
    <lineage>
        <taxon>Eukaryota</taxon>
        <taxon>Fungi</taxon>
        <taxon>Dikarya</taxon>
        <taxon>Basidiomycota</taxon>
        <taxon>Agaricomycotina</taxon>
        <taxon>Agaricomycetes</taxon>
        <taxon>Agaricomycetidae</taxon>
        <taxon>Agaricales</taxon>
        <taxon>Agaricineae</taxon>
        <taxon>Crepidotaceae</taxon>
        <taxon>Crepidotus</taxon>
    </lineage>
</organism>
<evidence type="ECO:0000256" key="4">
    <source>
        <dbReference type="ARBA" id="ARBA00022825"/>
    </source>
</evidence>
<name>A0A9P6E9I6_9AGAR</name>
<dbReference type="EMBL" id="MU157890">
    <property type="protein sequence ID" value="KAF9524977.1"/>
    <property type="molecule type" value="Genomic_DNA"/>
</dbReference>
<dbReference type="InterPro" id="IPR010259">
    <property type="entry name" value="S8pro/Inhibitor_I9"/>
</dbReference>
<dbReference type="SUPFAM" id="SSF52743">
    <property type="entry name" value="Subtilisin-like"/>
    <property type="match status" value="1"/>
</dbReference>
<dbReference type="GO" id="GO:0006508">
    <property type="term" value="P:proteolysis"/>
    <property type="evidence" value="ECO:0007669"/>
    <property type="project" value="UniProtKB-KW"/>
</dbReference>
<dbReference type="Pfam" id="PF05922">
    <property type="entry name" value="Inhibitor_I9"/>
    <property type="match status" value="1"/>
</dbReference>
<dbReference type="InterPro" id="IPR050131">
    <property type="entry name" value="Peptidase_S8_subtilisin-like"/>
</dbReference>
<dbReference type="OrthoDB" id="19448at2759"/>
<accession>A0A9P6E9I6</accession>
<dbReference type="GO" id="GO:0005615">
    <property type="term" value="C:extracellular space"/>
    <property type="evidence" value="ECO:0007669"/>
    <property type="project" value="TreeGrafter"/>
</dbReference>
<dbReference type="SUPFAM" id="SSF54897">
    <property type="entry name" value="Protease propeptides/inhibitors"/>
    <property type="match status" value="1"/>
</dbReference>
<proteinExistence type="inferred from homology"/>
<evidence type="ECO:0000256" key="6">
    <source>
        <dbReference type="SAM" id="SignalP"/>
    </source>
</evidence>
<dbReference type="FunFam" id="3.40.50.200:FF:000007">
    <property type="entry name" value="Subtilisin-like serine protease"/>
    <property type="match status" value="1"/>
</dbReference>
<dbReference type="PANTHER" id="PTHR43806:SF58">
    <property type="entry name" value="ALKALINE PROTEASE 1-RELATED"/>
    <property type="match status" value="1"/>
</dbReference>
<dbReference type="InterPro" id="IPR037045">
    <property type="entry name" value="S8pro/Inhibitor_I9_sf"/>
</dbReference>
<comment type="caution">
    <text evidence="9">The sequence shown here is derived from an EMBL/GenBank/DDBJ whole genome shotgun (WGS) entry which is preliminary data.</text>
</comment>
<evidence type="ECO:0000256" key="1">
    <source>
        <dbReference type="ARBA" id="ARBA00011073"/>
    </source>
</evidence>
<dbReference type="AlphaFoldDB" id="A0A9P6E9I6"/>
<dbReference type="PANTHER" id="PTHR43806">
    <property type="entry name" value="PEPTIDASE S8"/>
    <property type="match status" value="1"/>
</dbReference>
<gene>
    <name evidence="9" type="ORF">CPB83DRAFT_570196</name>
</gene>
<dbReference type="PROSITE" id="PS00136">
    <property type="entry name" value="SUBTILASE_ASP"/>
    <property type="match status" value="1"/>
</dbReference>
<dbReference type="InterPro" id="IPR023827">
    <property type="entry name" value="Peptidase_S8_Asp-AS"/>
</dbReference>
<dbReference type="Proteomes" id="UP000807306">
    <property type="component" value="Unassembled WGS sequence"/>
</dbReference>
<dbReference type="InterPro" id="IPR000209">
    <property type="entry name" value="Peptidase_S8/S53_dom"/>
</dbReference>
<evidence type="ECO:0000313" key="10">
    <source>
        <dbReference type="Proteomes" id="UP000807306"/>
    </source>
</evidence>
<evidence type="ECO:0000259" key="7">
    <source>
        <dbReference type="Pfam" id="PF00082"/>
    </source>
</evidence>
<keyword evidence="10" id="KW-1185">Reference proteome</keyword>
<feature type="active site" description="Charge relay system" evidence="5">
    <location>
        <position position="149"/>
    </location>
</feature>
<evidence type="ECO:0000259" key="8">
    <source>
        <dbReference type="Pfam" id="PF05922"/>
    </source>
</evidence>
<dbReference type="InterPro" id="IPR015500">
    <property type="entry name" value="Peptidase_S8_subtilisin-rel"/>
</dbReference>
<dbReference type="InterPro" id="IPR022398">
    <property type="entry name" value="Peptidase_S8_His-AS"/>
</dbReference>
<reference evidence="9" key="1">
    <citation type="submission" date="2020-11" db="EMBL/GenBank/DDBJ databases">
        <authorList>
            <consortium name="DOE Joint Genome Institute"/>
            <person name="Ahrendt S."/>
            <person name="Riley R."/>
            <person name="Andreopoulos W."/>
            <person name="Labutti K."/>
            <person name="Pangilinan J."/>
            <person name="Ruiz-Duenas F.J."/>
            <person name="Barrasa J.M."/>
            <person name="Sanchez-Garcia M."/>
            <person name="Camarero S."/>
            <person name="Miyauchi S."/>
            <person name="Serrano A."/>
            <person name="Linde D."/>
            <person name="Babiker R."/>
            <person name="Drula E."/>
            <person name="Ayuso-Fernandez I."/>
            <person name="Pacheco R."/>
            <person name="Padilla G."/>
            <person name="Ferreira P."/>
            <person name="Barriuso J."/>
            <person name="Kellner H."/>
            <person name="Castanera R."/>
            <person name="Alfaro M."/>
            <person name="Ramirez L."/>
            <person name="Pisabarro A.G."/>
            <person name="Kuo A."/>
            <person name="Tritt A."/>
            <person name="Lipzen A."/>
            <person name="He G."/>
            <person name="Yan M."/>
            <person name="Ng V."/>
            <person name="Cullen D."/>
            <person name="Martin F."/>
            <person name="Rosso M.-N."/>
            <person name="Henrissat B."/>
            <person name="Hibbett D."/>
            <person name="Martinez A.T."/>
            <person name="Grigoriev I.V."/>
        </authorList>
    </citation>
    <scope>NUCLEOTIDE SEQUENCE</scope>
    <source>
        <strain evidence="9">CBS 506.95</strain>
    </source>
</reference>
<feature type="domain" description="Inhibitor I9" evidence="8">
    <location>
        <begin position="66"/>
        <end position="99"/>
    </location>
</feature>
<dbReference type="InterPro" id="IPR036852">
    <property type="entry name" value="Peptidase_S8/S53_dom_sf"/>
</dbReference>
<dbReference type="PRINTS" id="PR00723">
    <property type="entry name" value="SUBTILISIN"/>
</dbReference>
<dbReference type="InterPro" id="IPR034193">
    <property type="entry name" value="PCSK9_ProteinaseK-like"/>
</dbReference>
<feature type="active site" description="Charge relay system" evidence="5">
    <location>
        <position position="179"/>
    </location>
</feature>
<evidence type="ECO:0000313" key="9">
    <source>
        <dbReference type="EMBL" id="KAF9524977.1"/>
    </source>
</evidence>
<keyword evidence="2 5" id="KW-0645">Protease</keyword>
<feature type="chain" id="PRO_5040252224" evidence="6">
    <location>
        <begin position="19"/>
        <end position="384"/>
    </location>
</feature>
<keyword evidence="3 5" id="KW-0378">Hydrolase</keyword>
<dbReference type="Gene3D" id="3.40.50.200">
    <property type="entry name" value="Peptidase S8/S53 domain"/>
    <property type="match status" value="1"/>
</dbReference>
<feature type="signal peptide" evidence="6">
    <location>
        <begin position="1"/>
        <end position="18"/>
    </location>
</feature>
<keyword evidence="6" id="KW-0732">Signal</keyword>
<dbReference type="Gene3D" id="3.30.70.80">
    <property type="entry name" value="Peptidase S8 propeptide/proteinase inhibitor I9"/>
    <property type="match status" value="1"/>
</dbReference>
<sequence>MHRLNILLVSLLFSVVSASVTPSIRVPIESYTGAKTGLHIVKLKSSSSSRTWTAKLGLKNAAEWENFNSFAAHLNVDDLETLRMSPEVESISEDGIVQTLALITQTNAPWGVARLSSITALSSKDTSMANFNYTYDDSAGGCADIYIVDTGVKLEHHDFGGRATWGYPTTGTQTDANGHGTHCAGTAAGLRYGVAKKARIIAVKVLNDSGSGSVSDIISGLNWIMSNVQKIGRPSVVNMSIGGSANTALDNAVTSMTSAGVHVVVAAGNSNADAGGFSPGRAPSVITVGGTTINDVTMSTSNYGAVVDIWAPGQNIISDWISGLDSTNIISGTSSSAAHVSGLIAYLLCKDGSITPAQMSTKLKGYCIPLSPSDSLFGSQCAVK</sequence>
<protein>
    <submittedName>
        <fullName evidence="9">Serine protease</fullName>
    </submittedName>
</protein>
<feature type="domain" description="Peptidase S8/S53" evidence="7">
    <location>
        <begin position="147"/>
        <end position="362"/>
    </location>
</feature>
<feature type="active site" description="Charge relay system" evidence="5">
    <location>
        <position position="334"/>
    </location>
</feature>
<keyword evidence="4 5" id="KW-0720">Serine protease</keyword>